<evidence type="ECO:0000313" key="1">
    <source>
        <dbReference type="EMBL" id="KAI5664764.1"/>
    </source>
</evidence>
<accession>A0ACC0AV42</accession>
<protein>
    <submittedName>
        <fullName evidence="1">Uncharacterized protein</fullName>
    </submittedName>
</protein>
<gene>
    <name evidence="1" type="ORF">M9H77_24087</name>
</gene>
<comment type="caution">
    <text evidence="1">The sequence shown here is derived from an EMBL/GenBank/DDBJ whole genome shotgun (WGS) entry which is preliminary data.</text>
</comment>
<organism evidence="1 2">
    <name type="scientific">Catharanthus roseus</name>
    <name type="common">Madagascar periwinkle</name>
    <name type="synonym">Vinca rosea</name>
    <dbReference type="NCBI Taxonomy" id="4058"/>
    <lineage>
        <taxon>Eukaryota</taxon>
        <taxon>Viridiplantae</taxon>
        <taxon>Streptophyta</taxon>
        <taxon>Embryophyta</taxon>
        <taxon>Tracheophyta</taxon>
        <taxon>Spermatophyta</taxon>
        <taxon>Magnoliopsida</taxon>
        <taxon>eudicotyledons</taxon>
        <taxon>Gunneridae</taxon>
        <taxon>Pentapetalae</taxon>
        <taxon>asterids</taxon>
        <taxon>lamiids</taxon>
        <taxon>Gentianales</taxon>
        <taxon>Apocynaceae</taxon>
        <taxon>Rauvolfioideae</taxon>
        <taxon>Vinceae</taxon>
        <taxon>Catharanthinae</taxon>
        <taxon>Catharanthus</taxon>
    </lineage>
</organism>
<dbReference type="EMBL" id="CM044705">
    <property type="protein sequence ID" value="KAI5664764.1"/>
    <property type="molecule type" value="Genomic_DNA"/>
</dbReference>
<evidence type="ECO:0000313" key="2">
    <source>
        <dbReference type="Proteomes" id="UP001060085"/>
    </source>
</evidence>
<reference evidence="2" key="1">
    <citation type="journal article" date="2023" name="Nat. Plants">
        <title>Single-cell RNA sequencing provides a high-resolution roadmap for understanding the multicellular compartmentation of specialized metabolism.</title>
        <authorList>
            <person name="Sun S."/>
            <person name="Shen X."/>
            <person name="Li Y."/>
            <person name="Li Y."/>
            <person name="Wang S."/>
            <person name="Li R."/>
            <person name="Zhang H."/>
            <person name="Shen G."/>
            <person name="Guo B."/>
            <person name="Wei J."/>
            <person name="Xu J."/>
            <person name="St-Pierre B."/>
            <person name="Chen S."/>
            <person name="Sun C."/>
        </authorList>
    </citation>
    <scope>NUCLEOTIDE SEQUENCE [LARGE SCALE GENOMIC DNA]</scope>
</reference>
<proteinExistence type="predicted"/>
<dbReference type="Proteomes" id="UP001060085">
    <property type="component" value="Linkage Group LG05"/>
</dbReference>
<name>A0ACC0AV42_CATRO</name>
<keyword evidence="2" id="KW-1185">Reference proteome</keyword>
<sequence>MRHLAKGVLNPVLPEDLGSLKGGRRRTQQKETSHIGTKRDKSHWEHVSIAHRKIQKSSRSISGSGTGSGSLPSSGSGSGSRGRGRPSRAPRERGRGRDRGQSNLSAVKHASPCSTFPYTNAFPAFIYPFISNWKNVIDFVFGDEHQWPDVRRRILYELEHSTNLYVNLVGSEEHVNELVHRIHWLGDGPAPYTHWFETLDSLYIIANAFNLYDHPEDTLVIDFLTEERHFIQLQLNDMCPIPPLHV</sequence>